<gene>
    <name evidence="2 4" type="primary">rbfA</name>
    <name evidence="4" type="ORF">IAA16_09950</name>
</gene>
<comment type="subcellular location">
    <subcellularLocation>
        <location evidence="2">Cytoplasm</location>
    </subcellularLocation>
</comment>
<dbReference type="PANTHER" id="PTHR33515">
    <property type="entry name" value="RIBOSOME-BINDING FACTOR A, CHLOROPLASTIC-RELATED"/>
    <property type="match status" value="1"/>
</dbReference>
<dbReference type="GO" id="GO:0043024">
    <property type="term" value="F:ribosomal small subunit binding"/>
    <property type="evidence" value="ECO:0007669"/>
    <property type="project" value="TreeGrafter"/>
</dbReference>
<accession>A0A9E2NZL2</accession>
<evidence type="ECO:0000313" key="4">
    <source>
        <dbReference type="EMBL" id="MBU3850876.1"/>
    </source>
</evidence>
<dbReference type="Gene3D" id="3.30.300.20">
    <property type="match status" value="1"/>
</dbReference>
<dbReference type="Pfam" id="PF02033">
    <property type="entry name" value="RBFA"/>
    <property type="match status" value="1"/>
</dbReference>
<dbReference type="GO" id="GO:0005829">
    <property type="term" value="C:cytosol"/>
    <property type="evidence" value="ECO:0007669"/>
    <property type="project" value="TreeGrafter"/>
</dbReference>
<reference evidence="4" key="1">
    <citation type="journal article" date="2021" name="PeerJ">
        <title>Extensive microbial diversity within the chicken gut microbiome revealed by metagenomics and culture.</title>
        <authorList>
            <person name="Gilroy R."/>
            <person name="Ravi A."/>
            <person name="Getino M."/>
            <person name="Pursley I."/>
            <person name="Horton D.L."/>
            <person name="Alikhan N.F."/>
            <person name="Baker D."/>
            <person name="Gharbi K."/>
            <person name="Hall N."/>
            <person name="Watson M."/>
            <person name="Adriaenssens E.M."/>
            <person name="Foster-Nyarko E."/>
            <person name="Jarju S."/>
            <person name="Secka A."/>
            <person name="Antonio M."/>
            <person name="Oren A."/>
            <person name="Chaudhuri R.R."/>
            <person name="La Ragione R."/>
            <person name="Hildebrand F."/>
            <person name="Pallen M.J."/>
        </authorList>
    </citation>
    <scope>NUCLEOTIDE SEQUENCE</scope>
    <source>
        <strain evidence="4">Gambia15-2214</strain>
    </source>
</reference>
<dbReference type="NCBIfam" id="TIGR00082">
    <property type="entry name" value="rbfA"/>
    <property type="match status" value="1"/>
</dbReference>
<proteinExistence type="inferred from homology"/>
<dbReference type="EMBL" id="JAHLFV010000227">
    <property type="protein sequence ID" value="MBU3850876.1"/>
    <property type="molecule type" value="Genomic_DNA"/>
</dbReference>
<dbReference type="InterPro" id="IPR020053">
    <property type="entry name" value="Ribosome-bd_factorA_CS"/>
</dbReference>
<dbReference type="GO" id="GO:0030490">
    <property type="term" value="P:maturation of SSU-rRNA"/>
    <property type="evidence" value="ECO:0007669"/>
    <property type="project" value="UniProtKB-UniRule"/>
</dbReference>
<keyword evidence="1 2" id="KW-0690">Ribosome biogenesis</keyword>
<comment type="caution">
    <text evidence="4">The sequence shown here is derived from an EMBL/GenBank/DDBJ whole genome shotgun (WGS) entry which is preliminary data.</text>
</comment>
<feature type="compositionally biased region" description="Polar residues" evidence="3">
    <location>
        <begin position="128"/>
        <end position="139"/>
    </location>
</feature>
<organism evidence="4 5">
    <name type="scientific">Candidatus Treponema excrementipullorum</name>
    <dbReference type="NCBI Taxonomy" id="2838768"/>
    <lineage>
        <taxon>Bacteria</taxon>
        <taxon>Pseudomonadati</taxon>
        <taxon>Spirochaetota</taxon>
        <taxon>Spirochaetia</taxon>
        <taxon>Spirochaetales</taxon>
        <taxon>Treponemataceae</taxon>
        <taxon>Treponema</taxon>
    </lineage>
</organism>
<sequence length="145" mass="16055">MGSFRLIRLGEQIREEISKMIMSRQIKDPRVSTFLSINRVEVSGDLGYAKVYVSSFLSKKETEKGVRGLQSAAGFIQSSIGKKLTIRQFPKLTFIMDTSIKDGFEMVQKLNKLEAEEAAVAGQADVISESSDANSGTQSVREEDI</sequence>
<dbReference type="InterPro" id="IPR015946">
    <property type="entry name" value="KH_dom-like_a/b"/>
</dbReference>
<comment type="function">
    <text evidence="2">One of several proteins that assist in the late maturation steps of the functional core of the 30S ribosomal subunit. Associates with free 30S ribosomal subunits (but not with 30S subunits that are part of 70S ribosomes or polysomes). Required for efficient processing of 16S rRNA. May interact with the 5'-terminal helix region of 16S rRNA.</text>
</comment>
<protein>
    <recommendedName>
        <fullName evidence="2">Ribosome-binding factor A</fullName>
    </recommendedName>
</protein>
<evidence type="ECO:0000256" key="3">
    <source>
        <dbReference type="SAM" id="MobiDB-lite"/>
    </source>
</evidence>
<name>A0A9E2NZL2_9SPIR</name>
<reference evidence="4" key="2">
    <citation type="submission" date="2021-04" db="EMBL/GenBank/DDBJ databases">
        <authorList>
            <person name="Gilroy R."/>
        </authorList>
    </citation>
    <scope>NUCLEOTIDE SEQUENCE</scope>
    <source>
        <strain evidence="4">Gambia15-2214</strain>
    </source>
</reference>
<feature type="region of interest" description="Disordered" evidence="3">
    <location>
        <begin position="124"/>
        <end position="145"/>
    </location>
</feature>
<keyword evidence="2" id="KW-0963">Cytoplasm</keyword>
<dbReference type="SUPFAM" id="SSF89919">
    <property type="entry name" value="Ribosome-binding factor A, RbfA"/>
    <property type="match status" value="1"/>
</dbReference>
<dbReference type="InterPro" id="IPR023799">
    <property type="entry name" value="RbfA_dom_sf"/>
</dbReference>
<dbReference type="PANTHER" id="PTHR33515:SF1">
    <property type="entry name" value="RIBOSOME-BINDING FACTOR A, CHLOROPLASTIC-RELATED"/>
    <property type="match status" value="1"/>
</dbReference>
<dbReference type="PROSITE" id="PS01319">
    <property type="entry name" value="RBFA"/>
    <property type="match status" value="1"/>
</dbReference>
<comment type="similarity">
    <text evidence="2">Belongs to the RbfA family.</text>
</comment>
<evidence type="ECO:0000313" key="5">
    <source>
        <dbReference type="Proteomes" id="UP000823914"/>
    </source>
</evidence>
<comment type="subunit">
    <text evidence="2">Monomer. Binds 30S ribosomal subunits, but not 50S ribosomal subunits or 70S ribosomes.</text>
</comment>
<dbReference type="Proteomes" id="UP000823914">
    <property type="component" value="Unassembled WGS sequence"/>
</dbReference>
<evidence type="ECO:0000256" key="2">
    <source>
        <dbReference type="HAMAP-Rule" id="MF_00003"/>
    </source>
</evidence>
<dbReference type="HAMAP" id="MF_00003">
    <property type="entry name" value="RbfA"/>
    <property type="match status" value="1"/>
</dbReference>
<evidence type="ECO:0000256" key="1">
    <source>
        <dbReference type="ARBA" id="ARBA00022517"/>
    </source>
</evidence>
<dbReference type="AlphaFoldDB" id="A0A9E2NZL2"/>
<dbReference type="InterPro" id="IPR000238">
    <property type="entry name" value="RbfA"/>
</dbReference>